<gene>
    <name evidence="4" type="ORF">ASPVEDRAFT_134959</name>
</gene>
<dbReference type="RefSeq" id="XP_040670122.1">
    <property type="nucleotide sequence ID" value="XM_040807180.1"/>
</dbReference>
<keyword evidence="5" id="KW-1185">Reference proteome</keyword>
<evidence type="ECO:0000313" key="5">
    <source>
        <dbReference type="Proteomes" id="UP000184073"/>
    </source>
</evidence>
<dbReference type="OrthoDB" id="443402at2759"/>
<reference evidence="5" key="1">
    <citation type="journal article" date="2017" name="Genome Biol.">
        <title>Comparative genomics reveals high biological diversity and specific adaptations in the industrially and medically important fungal genus Aspergillus.</title>
        <authorList>
            <person name="de Vries R.P."/>
            <person name="Riley R."/>
            <person name="Wiebenga A."/>
            <person name="Aguilar-Osorio G."/>
            <person name="Amillis S."/>
            <person name="Uchima C.A."/>
            <person name="Anderluh G."/>
            <person name="Asadollahi M."/>
            <person name="Askin M."/>
            <person name="Barry K."/>
            <person name="Battaglia E."/>
            <person name="Bayram O."/>
            <person name="Benocci T."/>
            <person name="Braus-Stromeyer S.A."/>
            <person name="Caldana C."/>
            <person name="Canovas D."/>
            <person name="Cerqueira G.C."/>
            <person name="Chen F."/>
            <person name="Chen W."/>
            <person name="Choi C."/>
            <person name="Clum A."/>
            <person name="Dos Santos R.A."/>
            <person name="Damasio A.R."/>
            <person name="Diallinas G."/>
            <person name="Emri T."/>
            <person name="Fekete E."/>
            <person name="Flipphi M."/>
            <person name="Freyberg S."/>
            <person name="Gallo A."/>
            <person name="Gournas C."/>
            <person name="Habgood R."/>
            <person name="Hainaut M."/>
            <person name="Harispe M.L."/>
            <person name="Henrissat B."/>
            <person name="Hilden K.S."/>
            <person name="Hope R."/>
            <person name="Hossain A."/>
            <person name="Karabika E."/>
            <person name="Karaffa L."/>
            <person name="Karanyi Z."/>
            <person name="Krasevec N."/>
            <person name="Kuo A."/>
            <person name="Kusch H."/>
            <person name="LaButti K."/>
            <person name="Lagendijk E.L."/>
            <person name="Lapidus A."/>
            <person name="Levasseur A."/>
            <person name="Lindquist E."/>
            <person name="Lipzen A."/>
            <person name="Logrieco A.F."/>
            <person name="MacCabe A."/>
            <person name="Maekelae M.R."/>
            <person name="Malavazi I."/>
            <person name="Melin P."/>
            <person name="Meyer V."/>
            <person name="Mielnichuk N."/>
            <person name="Miskei M."/>
            <person name="Molnar A.P."/>
            <person name="Mule G."/>
            <person name="Ngan C.Y."/>
            <person name="Orejas M."/>
            <person name="Orosz E."/>
            <person name="Ouedraogo J.P."/>
            <person name="Overkamp K.M."/>
            <person name="Park H.-S."/>
            <person name="Perrone G."/>
            <person name="Piumi F."/>
            <person name="Punt P.J."/>
            <person name="Ram A.F."/>
            <person name="Ramon A."/>
            <person name="Rauscher S."/>
            <person name="Record E."/>
            <person name="Riano-Pachon D.M."/>
            <person name="Robert V."/>
            <person name="Roehrig J."/>
            <person name="Ruller R."/>
            <person name="Salamov A."/>
            <person name="Salih N.S."/>
            <person name="Samson R.A."/>
            <person name="Sandor E."/>
            <person name="Sanguinetti M."/>
            <person name="Schuetze T."/>
            <person name="Sepcic K."/>
            <person name="Shelest E."/>
            <person name="Sherlock G."/>
            <person name="Sophianopoulou V."/>
            <person name="Squina F.M."/>
            <person name="Sun H."/>
            <person name="Susca A."/>
            <person name="Todd R.B."/>
            <person name="Tsang A."/>
            <person name="Unkles S.E."/>
            <person name="van de Wiele N."/>
            <person name="van Rossen-Uffink D."/>
            <person name="Oliveira J.V."/>
            <person name="Vesth T.C."/>
            <person name="Visser J."/>
            <person name="Yu J.-H."/>
            <person name="Zhou M."/>
            <person name="Andersen M.R."/>
            <person name="Archer D.B."/>
            <person name="Baker S.E."/>
            <person name="Benoit I."/>
            <person name="Brakhage A.A."/>
            <person name="Braus G.H."/>
            <person name="Fischer R."/>
            <person name="Frisvad J.C."/>
            <person name="Goldman G.H."/>
            <person name="Houbraken J."/>
            <person name="Oakley B."/>
            <person name="Pocsi I."/>
            <person name="Scazzocchio C."/>
            <person name="Seiboth B."/>
            <person name="vanKuyk P.A."/>
            <person name="Wortman J."/>
            <person name="Dyer P.S."/>
            <person name="Grigoriev I.V."/>
        </authorList>
    </citation>
    <scope>NUCLEOTIDE SEQUENCE [LARGE SCALE GENOMIC DNA]</scope>
    <source>
        <strain evidence="5">CBS 583.65</strain>
    </source>
</reference>
<feature type="domain" description="Nephrocystin 3-like N-terminal" evidence="2">
    <location>
        <begin position="247"/>
        <end position="414"/>
    </location>
</feature>
<dbReference type="InterPro" id="IPR027417">
    <property type="entry name" value="P-loop_NTPase"/>
</dbReference>
<dbReference type="VEuPathDB" id="FungiDB:ASPVEDRAFT_134959"/>
<dbReference type="InterPro" id="IPR056693">
    <property type="entry name" value="DUF7791"/>
</dbReference>
<protein>
    <submittedName>
        <fullName evidence="4">Uncharacterized protein</fullName>
    </submittedName>
</protein>
<dbReference type="EMBL" id="KV878131">
    <property type="protein sequence ID" value="OJJ04360.1"/>
    <property type="molecule type" value="Genomic_DNA"/>
</dbReference>
<keyword evidence="1" id="KW-0677">Repeat</keyword>
<evidence type="ECO:0000259" key="2">
    <source>
        <dbReference type="Pfam" id="PF24883"/>
    </source>
</evidence>
<dbReference type="Pfam" id="PF25053">
    <property type="entry name" value="DUF7791"/>
    <property type="match status" value="1"/>
</dbReference>
<dbReference type="Gene3D" id="3.40.50.300">
    <property type="entry name" value="P-loop containing nucleotide triphosphate hydrolases"/>
    <property type="match status" value="1"/>
</dbReference>
<dbReference type="SUPFAM" id="SSF52540">
    <property type="entry name" value="P-loop containing nucleoside triphosphate hydrolases"/>
    <property type="match status" value="1"/>
</dbReference>
<dbReference type="STRING" id="1036611.A0A1L9PS52"/>
<proteinExistence type="predicted"/>
<name>A0A1L9PS52_ASPVE</name>
<dbReference type="Pfam" id="PF24883">
    <property type="entry name" value="NPHP3_N"/>
    <property type="match status" value="1"/>
</dbReference>
<evidence type="ECO:0000256" key="1">
    <source>
        <dbReference type="ARBA" id="ARBA00022737"/>
    </source>
</evidence>
<dbReference type="InterPro" id="IPR056884">
    <property type="entry name" value="NPHP3-like_N"/>
</dbReference>
<dbReference type="GeneID" id="63722691"/>
<organism evidence="4 5">
    <name type="scientific">Aspergillus versicolor CBS 583.65</name>
    <dbReference type="NCBI Taxonomy" id="1036611"/>
    <lineage>
        <taxon>Eukaryota</taxon>
        <taxon>Fungi</taxon>
        <taxon>Dikarya</taxon>
        <taxon>Ascomycota</taxon>
        <taxon>Pezizomycotina</taxon>
        <taxon>Eurotiomycetes</taxon>
        <taxon>Eurotiomycetidae</taxon>
        <taxon>Eurotiales</taxon>
        <taxon>Aspergillaceae</taxon>
        <taxon>Aspergillus</taxon>
        <taxon>Aspergillus subgen. Nidulantes</taxon>
    </lineage>
</organism>
<sequence>MPDPFSIVGLAAAIAQFLDIGFRLLHDAKETYESSAGAKQDLTELRMIVEDIKLLNENIGPSSLSRPLSKDDIAICALAGQCNAIADSLLAELTPLEVRKETKYRMLESVRVSISVFTRRKDIQRLWDRLCLIERQLRERVARTTQKEQYSSIVLVLEDLRRELEIAEHQTLNKLTDLKESIALAAQSTMLPTGKGYTLKLIDLHSTLIDLVQEGRSVEYRQRVIESLTFKAMTKRHSQIDTAHFNTLGWALDGSTTTLGQWLERCSGIYWVNGLAGSGKSTLMKYIVDHERTKLALKSWAGDERLFIANFYFWNAGVDMQKSQLGLLQSILYQILRFDPLLVSQICPNHQGSEPWDIAELKGAFNNLVNAGSSAKFCFFIDGLDEYDGSEWEIINVLKSLAQSPNVKICASSRPWPAFEKELSHPERMFMLQDFTRKDMEVYVDGMLTNNCTFHDLVQRDSRCHHLVVEIAERANGVWLWVFLVVRDLLRDINTGETYSTLEARLRSLPQELNQYFTRILNRIDPFFRKDTARIFLITVESASPLPLFALSFLESELMDEHYALNADVKALTTGDILGTHANWRLQLQARCGDLLLVRTNDSEDAFFNQSVDFLHRTVRDFLRDNHHTALHSQVSKDFCSKKTLCRMLLSLLKCYPVESFRRSSNGLFTLVDEILYYAHDLEQLGQSTSQFPLLDEIDRVMSIHAKEERVHWTHGRDSPSNTTYVRWIERGHCSYLGLATQARLRHYVEYALDREPSQITKKGRPLLDYALRPTRVTPSDLPYYRERDVAGIETDLVAALLSRGADPNERIHIYGGQTTWELFILFTYERSRHQALQDSSFFEVVCLLLEYNADLDQTVHFPSVQTHLGTTARYKTQVEVEKSHAPARELLASIFHPHQMMTLERIQTETRLRAENRGPGWTEWIISLIAGTGHNQGSQLKVS</sequence>
<dbReference type="Proteomes" id="UP000184073">
    <property type="component" value="Unassembled WGS sequence"/>
</dbReference>
<accession>A0A1L9PS52</accession>
<feature type="domain" description="DUF7791" evidence="3">
    <location>
        <begin position="523"/>
        <end position="654"/>
    </location>
</feature>
<evidence type="ECO:0000313" key="4">
    <source>
        <dbReference type="EMBL" id="OJJ04360.1"/>
    </source>
</evidence>
<dbReference type="PANTHER" id="PTHR10039">
    <property type="entry name" value="AMELOGENIN"/>
    <property type="match status" value="1"/>
</dbReference>
<evidence type="ECO:0000259" key="3">
    <source>
        <dbReference type="Pfam" id="PF25053"/>
    </source>
</evidence>
<dbReference type="AlphaFoldDB" id="A0A1L9PS52"/>
<dbReference type="PANTHER" id="PTHR10039:SF5">
    <property type="entry name" value="NACHT DOMAIN-CONTAINING PROTEIN"/>
    <property type="match status" value="1"/>
</dbReference>